<dbReference type="UniPathway" id="UPA00040"/>
<dbReference type="PRINTS" id="PR01270">
    <property type="entry name" value="HDASUPER"/>
</dbReference>
<feature type="domain" description="Histone deacetylase" evidence="5">
    <location>
        <begin position="60"/>
        <end position="355"/>
    </location>
</feature>
<dbReference type="SUPFAM" id="SSF52768">
    <property type="entry name" value="Arginase/deacetylase"/>
    <property type="match status" value="1"/>
</dbReference>
<comment type="caution">
    <text evidence="6">The sequence shown here is derived from an EMBL/GenBank/DDBJ whole genome shotgun (WGS) entry which is preliminary data.</text>
</comment>
<dbReference type="InterPro" id="IPR003085">
    <property type="entry name" value="AcuC"/>
</dbReference>
<proteinExistence type="inferred from homology"/>
<comment type="pathway">
    <text evidence="1">Ketone degradation; acetoin degradation.</text>
</comment>
<reference evidence="6 7" key="1">
    <citation type="submission" date="2019-12" db="EMBL/GenBank/DDBJ databases">
        <title>Nesterenkonia muleiensis sp. nov., a novel actinobacterium isolated from sap of Populus euphratica.</title>
        <authorList>
            <person name="Wang R."/>
        </authorList>
    </citation>
    <scope>NUCLEOTIDE SEQUENCE [LARGE SCALE GENOMIC DNA]</scope>
    <source>
        <strain evidence="6 7">F10</strain>
    </source>
</reference>
<dbReference type="InterPro" id="IPR023696">
    <property type="entry name" value="Ureohydrolase_dom_sf"/>
</dbReference>
<dbReference type="PANTHER" id="PTHR10625">
    <property type="entry name" value="HISTONE DEACETYLASE HDAC1-RELATED"/>
    <property type="match status" value="1"/>
</dbReference>
<organism evidence="6 7">
    <name type="scientific">Nesterenkonia alkaliphila</name>
    <dbReference type="NCBI Taxonomy" id="1463631"/>
    <lineage>
        <taxon>Bacteria</taxon>
        <taxon>Bacillati</taxon>
        <taxon>Actinomycetota</taxon>
        <taxon>Actinomycetes</taxon>
        <taxon>Micrococcales</taxon>
        <taxon>Micrococcaceae</taxon>
        <taxon>Nesterenkonia</taxon>
    </lineage>
</organism>
<dbReference type="CDD" id="cd09994">
    <property type="entry name" value="HDAC_AcuC_like"/>
    <property type="match status" value="1"/>
</dbReference>
<dbReference type="GO" id="GO:0045150">
    <property type="term" value="P:acetoin catabolic process"/>
    <property type="evidence" value="ECO:0007669"/>
    <property type="project" value="UniProtKB-UniPathway"/>
</dbReference>
<evidence type="ECO:0000256" key="4">
    <source>
        <dbReference type="ARBA" id="ARBA00022627"/>
    </source>
</evidence>
<dbReference type="Proteomes" id="UP000460157">
    <property type="component" value="Unassembled WGS sequence"/>
</dbReference>
<dbReference type="InterPro" id="IPR000286">
    <property type="entry name" value="HDACs"/>
</dbReference>
<keyword evidence="7" id="KW-1185">Reference proteome</keyword>
<evidence type="ECO:0000256" key="1">
    <source>
        <dbReference type="ARBA" id="ARBA00005101"/>
    </source>
</evidence>
<accession>A0A7K1UEV8</accession>
<dbReference type="AlphaFoldDB" id="A0A7K1UEV8"/>
<dbReference type="InterPro" id="IPR023801">
    <property type="entry name" value="His_deacetylse_dom"/>
</dbReference>
<gene>
    <name evidence="6" type="ORF">GNZ21_01230</name>
</gene>
<dbReference type="InterPro" id="IPR037138">
    <property type="entry name" value="His_deacetylse_dom_sf"/>
</dbReference>
<evidence type="ECO:0000313" key="6">
    <source>
        <dbReference type="EMBL" id="MVT24998.1"/>
    </source>
</evidence>
<protein>
    <recommendedName>
        <fullName evidence="3">Acetoin utilization protein AcuC</fullName>
    </recommendedName>
</protein>
<name>A0A7K1UEV8_9MICC</name>
<dbReference type="Pfam" id="PF00850">
    <property type="entry name" value="Hist_deacetyl"/>
    <property type="match status" value="1"/>
</dbReference>
<dbReference type="Gene3D" id="3.40.800.20">
    <property type="entry name" value="Histone deacetylase domain"/>
    <property type="match status" value="1"/>
</dbReference>
<dbReference type="GO" id="GO:0004407">
    <property type="term" value="F:histone deacetylase activity"/>
    <property type="evidence" value="ECO:0007669"/>
    <property type="project" value="TreeGrafter"/>
</dbReference>
<evidence type="ECO:0000313" key="7">
    <source>
        <dbReference type="Proteomes" id="UP000460157"/>
    </source>
</evidence>
<evidence type="ECO:0000256" key="2">
    <source>
        <dbReference type="ARBA" id="ARBA00005947"/>
    </source>
</evidence>
<comment type="similarity">
    <text evidence="2">Belongs to the histone deacetylase family.</text>
</comment>
<dbReference type="OrthoDB" id="9808367at2"/>
<evidence type="ECO:0000256" key="3">
    <source>
        <dbReference type="ARBA" id="ARBA00020218"/>
    </source>
</evidence>
<dbReference type="PANTHER" id="PTHR10625:SF10">
    <property type="entry name" value="HISTONE DEACETYLASE HDAC1"/>
    <property type="match status" value="1"/>
</dbReference>
<evidence type="ECO:0000259" key="5">
    <source>
        <dbReference type="Pfam" id="PF00850"/>
    </source>
</evidence>
<dbReference type="PRINTS" id="PR01272">
    <property type="entry name" value="ACUCPROTEIN"/>
</dbReference>
<sequence>MEALSILIRALTEFIISSWAAARYRQPVGLRIVTRPSPVPPPTTVVWDPALLGYRFTATHPMDPVRLELTERLARDLGVFDAPNLTEVSPEIAEDTALAAVHTEEYICAVHAASESGTASLEHGLGTEDTPVFEGIHTGAARIAGGTLHLAQSLVAGTAVRGVNFAGGMHHAGIAKAGGFCVYNDAALAIQHLLDTGTRKVVYIDVDAHHGDGTQEIFYSDPRVMTISVHQSGTTLYPGTGFPNEIGAGPADGTAVNISLPPGTGDAGFLRAFHAIIPQVVRTFEPEVIVSQHGCDSHADDPLSDLQLSIEGQRQLALDIGHLAEELTENRWIATGGGGYSIHQVVPRAWAHLTAVAAGSPIPLNTAVPGSWREYVRNTYEVNAPEQMHDDAELWWRTWELGYDPEDAVDRAVIQTRKEIFPLHGLDPWFD</sequence>
<keyword evidence="4" id="KW-0006">Acetoin catabolism</keyword>
<dbReference type="EMBL" id="WRPM01000007">
    <property type="protein sequence ID" value="MVT24998.1"/>
    <property type="molecule type" value="Genomic_DNA"/>
</dbReference>
<dbReference type="GO" id="GO:0040029">
    <property type="term" value="P:epigenetic regulation of gene expression"/>
    <property type="evidence" value="ECO:0007669"/>
    <property type="project" value="TreeGrafter"/>
</dbReference>